<evidence type="ECO:0000256" key="2">
    <source>
        <dbReference type="ARBA" id="ARBA00010219"/>
    </source>
</evidence>
<dbReference type="GO" id="GO:0008837">
    <property type="term" value="F:diaminopimelate epimerase activity"/>
    <property type="evidence" value="ECO:0007669"/>
    <property type="project" value="UniProtKB-UniRule"/>
</dbReference>
<feature type="binding site" evidence="9">
    <location>
        <position position="194"/>
    </location>
    <ligand>
        <name>substrate</name>
    </ligand>
</feature>
<keyword evidence="6 9" id="KW-0457">Lysine biosynthesis</keyword>
<dbReference type="Gene3D" id="3.10.310.10">
    <property type="entry name" value="Diaminopimelate Epimerase, Chain A, domain 1"/>
    <property type="match status" value="2"/>
</dbReference>
<dbReference type="PANTHER" id="PTHR31689:SF0">
    <property type="entry name" value="DIAMINOPIMELATE EPIMERASE"/>
    <property type="match status" value="1"/>
</dbReference>
<comment type="subcellular location">
    <subcellularLocation>
        <location evidence="9">Cytoplasm</location>
    </subcellularLocation>
</comment>
<feature type="binding site" evidence="9">
    <location>
        <position position="68"/>
    </location>
    <ligand>
        <name>substrate</name>
    </ligand>
</feature>
<feature type="binding site" evidence="9">
    <location>
        <position position="161"/>
    </location>
    <ligand>
        <name>substrate</name>
    </ligand>
</feature>
<dbReference type="SUPFAM" id="SSF54506">
    <property type="entry name" value="Diaminopimelate epimerase-like"/>
    <property type="match status" value="2"/>
</dbReference>
<evidence type="ECO:0000256" key="6">
    <source>
        <dbReference type="ARBA" id="ARBA00023154"/>
    </source>
</evidence>
<comment type="caution">
    <text evidence="11">The sequence shown here is derived from an EMBL/GenBank/DDBJ whole genome shotgun (WGS) entry which is preliminary data.</text>
</comment>
<dbReference type="UniPathway" id="UPA00034">
    <property type="reaction ID" value="UER00025"/>
</dbReference>
<comment type="similarity">
    <text evidence="2 9">Belongs to the diaminopimelate epimerase family.</text>
</comment>
<comment type="function">
    <text evidence="9">Catalyzes the stereoinversion of LL-2,6-diaminopimelate (L,L-DAP) to meso-diaminopimelate (meso-DAP), a precursor of L-lysine and an essential component of the bacterial peptidoglycan.</text>
</comment>
<keyword evidence="5 9" id="KW-0028">Amino-acid biosynthesis</keyword>
<comment type="subunit">
    <text evidence="9">Homodimer.</text>
</comment>
<feature type="site" description="Important for dimerization" evidence="9">
    <location>
        <position position="272"/>
    </location>
</feature>
<feature type="site" description="Could be important to modulate the pK values of the two catalytic cysteine residues" evidence="9">
    <location>
        <position position="212"/>
    </location>
</feature>
<feature type="active site" description="Proton donor" evidence="9">
    <location>
        <position position="77"/>
    </location>
</feature>
<evidence type="ECO:0000256" key="4">
    <source>
        <dbReference type="ARBA" id="ARBA00022490"/>
    </source>
</evidence>
<gene>
    <name evidence="9" type="primary">dapF</name>
    <name evidence="11" type="ORF">CRV09_03450</name>
</gene>
<dbReference type="EMBL" id="PDKR01000006">
    <property type="protein sequence ID" value="PPI88362.1"/>
    <property type="molecule type" value="Genomic_DNA"/>
</dbReference>
<comment type="catalytic activity">
    <reaction evidence="8 9">
        <text>(2S,6S)-2,6-diaminopimelate = meso-2,6-diaminopimelate</text>
        <dbReference type="Rhea" id="RHEA:15393"/>
        <dbReference type="ChEBI" id="CHEBI:57609"/>
        <dbReference type="ChEBI" id="CHEBI:57791"/>
        <dbReference type="EC" id="5.1.1.7"/>
    </reaction>
</comment>
<evidence type="ECO:0000256" key="3">
    <source>
        <dbReference type="ARBA" id="ARBA00013080"/>
    </source>
</evidence>
<feature type="binding site" evidence="9">
    <location>
        <position position="15"/>
    </location>
    <ligand>
        <name>substrate</name>
    </ligand>
</feature>
<dbReference type="PANTHER" id="PTHR31689">
    <property type="entry name" value="DIAMINOPIMELATE EPIMERASE, CHLOROPLASTIC"/>
    <property type="match status" value="1"/>
</dbReference>
<dbReference type="GO" id="GO:0009089">
    <property type="term" value="P:lysine biosynthetic process via diaminopimelate"/>
    <property type="evidence" value="ECO:0007669"/>
    <property type="project" value="UniProtKB-UniRule"/>
</dbReference>
<accession>A0A2P5T1D6</accession>
<dbReference type="Pfam" id="PF01678">
    <property type="entry name" value="DAP_epimerase"/>
    <property type="match status" value="2"/>
</dbReference>
<feature type="binding site" evidence="9">
    <location>
        <begin position="212"/>
        <end position="213"/>
    </location>
    <ligand>
        <name>substrate</name>
    </ligand>
</feature>
<dbReference type="PROSITE" id="PS01326">
    <property type="entry name" value="DAP_EPIMERASE"/>
    <property type="match status" value="1"/>
</dbReference>
<comment type="pathway">
    <text evidence="1 9">Amino-acid biosynthesis; L-lysine biosynthesis via DAP pathway; DL-2,6-diaminopimelate from LL-2,6-diaminopimelate: step 1/1.</text>
</comment>
<protein>
    <recommendedName>
        <fullName evidence="3 9">Diaminopimelate epimerase</fullName>
        <shortName evidence="9">DAP epimerase</shortName>
        <ecNumber evidence="3 9">5.1.1.7</ecNumber>
    </recommendedName>
    <alternativeName>
        <fullName evidence="9">PLP-independent amino acid racemase</fullName>
    </alternativeName>
</protein>
<dbReference type="FunFam" id="3.10.310.10:FF:000001">
    <property type="entry name" value="Diaminopimelate epimerase"/>
    <property type="match status" value="1"/>
</dbReference>
<feature type="active site" description="Proton acceptor" evidence="9">
    <location>
        <position position="221"/>
    </location>
</feature>
<name>A0A2P5T1D6_9GAMM</name>
<reference evidence="11 12" key="1">
    <citation type="journal article" date="2018" name="Genome Biol. Evol.">
        <title>Cladogenesis and Genomic Streamlining in Extracellular Endosymbionts of Tropical Stink Bugs.</title>
        <authorList>
            <person name="Otero-Bravo A."/>
            <person name="Goffredi S."/>
            <person name="Sabree Z.L."/>
        </authorList>
    </citation>
    <scope>NUCLEOTIDE SEQUENCE [LARGE SCALE GENOMIC DNA]</scope>
    <source>
        <strain evidence="11 12">SoEO</strain>
    </source>
</reference>
<evidence type="ECO:0000256" key="1">
    <source>
        <dbReference type="ARBA" id="ARBA00005196"/>
    </source>
</evidence>
<keyword evidence="4 9" id="KW-0963">Cytoplasm</keyword>
<evidence type="ECO:0000256" key="8">
    <source>
        <dbReference type="ARBA" id="ARBA00051712"/>
    </source>
</evidence>
<dbReference type="HAMAP" id="MF_00197">
    <property type="entry name" value="DAP_epimerase"/>
    <property type="match status" value="1"/>
</dbReference>
<dbReference type="AlphaFoldDB" id="A0A2P5T1D6"/>
<dbReference type="OrthoDB" id="9805408at2"/>
<dbReference type="EC" id="5.1.1.7" evidence="3 9"/>
<evidence type="ECO:0000313" key="12">
    <source>
        <dbReference type="Proteomes" id="UP000295937"/>
    </source>
</evidence>
<feature type="site" description="Could be important to modulate the pK values of the two catalytic cysteine residues" evidence="9">
    <location>
        <position position="163"/>
    </location>
</feature>
<feature type="active site" evidence="10">
    <location>
        <position position="77"/>
    </location>
</feature>
<sequence>MGQKIIFSKMHSLRNDFVIIDSITQEFFLSPKLINKISDRHSGIGFDQLLIVEPPVAPNFDFHYRIFNSNGSEVFQCGNGARCFALFVRLKKLTDKTIIKVTTKVTNMVLKIIDNNLICVNMNKPNFNHSKIPFKMNDNGQLYYIQAAGKFLKFDIVSIGNPHCVIQVKDLNTTQVDLLGSIIEKHHYFPESTNVNFMEIINIEHIRLRVYERGIGETYACGSGACAAVVCGIKQGILESKVRVDLPGGTLYISWEGKGKSIYMTGPATHIYDGCIYI</sequence>
<dbReference type="Proteomes" id="UP000295937">
    <property type="component" value="Unassembled WGS sequence"/>
</dbReference>
<dbReference type="InterPro" id="IPR018510">
    <property type="entry name" value="DAP_epimerase_AS"/>
</dbReference>
<evidence type="ECO:0000256" key="7">
    <source>
        <dbReference type="ARBA" id="ARBA00023235"/>
    </source>
</evidence>
<dbReference type="NCBIfam" id="TIGR00652">
    <property type="entry name" value="DapF"/>
    <property type="match status" value="1"/>
</dbReference>
<keyword evidence="7 9" id="KW-0413">Isomerase</keyword>
<proteinExistence type="inferred from homology"/>
<feature type="binding site" evidence="9">
    <location>
        <begin position="78"/>
        <end position="79"/>
    </location>
    <ligand>
        <name>substrate</name>
    </ligand>
</feature>
<dbReference type="GO" id="GO:0005829">
    <property type="term" value="C:cytosol"/>
    <property type="evidence" value="ECO:0007669"/>
    <property type="project" value="TreeGrafter"/>
</dbReference>
<evidence type="ECO:0000313" key="11">
    <source>
        <dbReference type="EMBL" id="PPI88362.1"/>
    </source>
</evidence>
<feature type="binding site" evidence="9">
    <location>
        <begin position="222"/>
        <end position="223"/>
    </location>
    <ligand>
        <name>substrate</name>
    </ligand>
</feature>
<organism evidence="11 12">
    <name type="scientific">Candidatus Pantoea edessiphila</name>
    <dbReference type="NCBI Taxonomy" id="2044610"/>
    <lineage>
        <taxon>Bacteria</taxon>
        <taxon>Pseudomonadati</taxon>
        <taxon>Pseudomonadota</taxon>
        <taxon>Gammaproteobacteria</taxon>
        <taxon>Enterobacterales</taxon>
        <taxon>Erwiniaceae</taxon>
        <taxon>Pantoea</taxon>
    </lineage>
</organism>
<evidence type="ECO:0000256" key="5">
    <source>
        <dbReference type="ARBA" id="ARBA00022605"/>
    </source>
</evidence>
<evidence type="ECO:0000256" key="10">
    <source>
        <dbReference type="PROSITE-ProRule" id="PRU10125"/>
    </source>
</evidence>
<feature type="binding site" evidence="9">
    <location>
        <position position="48"/>
    </location>
    <ligand>
        <name>substrate</name>
    </ligand>
</feature>
<evidence type="ECO:0000256" key="9">
    <source>
        <dbReference type="HAMAP-Rule" id="MF_00197"/>
    </source>
</evidence>
<dbReference type="InterPro" id="IPR001653">
    <property type="entry name" value="DAP_epimerase_DapF"/>
</dbReference>